<protein>
    <submittedName>
        <fullName evidence="2 5">Uncharacterized protein</fullName>
    </submittedName>
</protein>
<keyword evidence="1" id="KW-0812">Transmembrane</keyword>
<keyword evidence="4" id="KW-1185">Reference proteome</keyword>
<dbReference type="AlphaFoldDB" id="A0A0N4ULY8"/>
<dbReference type="Proteomes" id="UP000038040">
    <property type="component" value="Unplaced"/>
</dbReference>
<reference evidence="2 4" key="2">
    <citation type="submission" date="2018-11" db="EMBL/GenBank/DDBJ databases">
        <authorList>
            <consortium name="Pathogen Informatics"/>
        </authorList>
    </citation>
    <scope>NUCLEOTIDE SEQUENCE [LARGE SCALE GENOMIC DNA]</scope>
</reference>
<feature type="transmembrane region" description="Helical" evidence="1">
    <location>
        <begin position="264"/>
        <end position="288"/>
    </location>
</feature>
<evidence type="ECO:0000313" key="5">
    <source>
        <dbReference type="WBParaSite" id="DME_0000883501-mRNA-1"/>
    </source>
</evidence>
<dbReference type="STRING" id="318479.A0A0N4ULY8"/>
<evidence type="ECO:0000313" key="4">
    <source>
        <dbReference type="Proteomes" id="UP000274756"/>
    </source>
</evidence>
<name>A0A0N4ULY8_DRAME</name>
<gene>
    <name evidence="2" type="ORF">DME_LOCUS10491</name>
</gene>
<evidence type="ECO:0000313" key="3">
    <source>
        <dbReference type="Proteomes" id="UP000038040"/>
    </source>
</evidence>
<keyword evidence="1" id="KW-0472">Membrane</keyword>
<dbReference type="Proteomes" id="UP000274756">
    <property type="component" value="Unassembled WGS sequence"/>
</dbReference>
<reference evidence="5" key="1">
    <citation type="submission" date="2017-02" db="UniProtKB">
        <authorList>
            <consortium name="WormBaseParasite"/>
        </authorList>
    </citation>
    <scope>IDENTIFICATION</scope>
</reference>
<keyword evidence="1" id="KW-1133">Transmembrane helix</keyword>
<dbReference type="EMBL" id="UYYG01001220">
    <property type="protein sequence ID" value="VDN60518.1"/>
    <property type="molecule type" value="Genomic_DNA"/>
</dbReference>
<organism evidence="3 5">
    <name type="scientific">Dracunculus medinensis</name>
    <name type="common">Guinea worm</name>
    <dbReference type="NCBI Taxonomy" id="318479"/>
    <lineage>
        <taxon>Eukaryota</taxon>
        <taxon>Metazoa</taxon>
        <taxon>Ecdysozoa</taxon>
        <taxon>Nematoda</taxon>
        <taxon>Chromadorea</taxon>
        <taxon>Rhabditida</taxon>
        <taxon>Spirurina</taxon>
        <taxon>Dracunculoidea</taxon>
        <taxon>Dracunculidae</taxon>
        <taxon>Dracunculus</taxon>
    </lineage>
</organism>
<dbReference type="WBParaSite" id="DME_0000883501-mRNA-1">
    <property type="protein sequence ID" value="DME_0000883501-mRNA-1"/>
    <property type="gene ID" value="DME_0000883501"/>
</dbReference>
<evidence type="ECO:0000256" key="1">
    <source>
        <dbReference type="SAM" id="Phobius"/>
    </source>
</evidence>
<accession>A0A0N4ULY8</accession>
<proteinExistence type="predicted"/>
<evidence type="ECO:0000313" key="2">
    <source>
        <dbReference type="EMBL" id="VDN60518.1"/>
    </source>
</evidence>
<sequence>MFDFDWQPFSINRDNFARISSSSSPSLPESIDGYHNSAINFWSGGIDGIIRNRTLIKNETMTTVWTVDELKTAINDLVNNIVKISMQYNNHSAALNQQWALELNDLLKKFNNSVGSLPNVQKNRYRQEFSEKPIIDCVGEECHGKRNGSFERFINPTFPAVKIHVITTTSSWLSRGLGSLESLLPTNLNFTDQLSQLISKIFSNLENDSSDDKSADFSGFRSVEPLVKQSVLKSIYQTVINEGEFPIPTVPTVTVYDTWPNNTWFWIWHALGVVIIIALIISIIVLCLKMRKRKQYERLT</sequence>